<accession>A0A4Y2F0C2</accession>
<reference evidence="1 2" key="1">
    <citation type="journal article" date="2019" name="Sci. Rep.">
        <title>Orb-weaving spider Araneus ventricosus genome elucidates the spidroin gene catalogue.</title>
        <authorList>
            <person name="Kono N."/>
            <person name="Nakamura H."/>
            <person name="Ohtoshi R."/>
            <person name="Moran D.A.P."/>
            <person name="Shinohara A."/>
            <person name="Yoshida Y."/>
            <person name="Fujiwara M."/>
            <person name="Mori M."/>
            <person name="Tomita M."/>
            <person name="Arakawa K."/>
        </authorList>
    </citation>
    <scope>NUCLEOTIDE SEQUENCE [LARGE SCALE GENOMIC DNA]</scope>
</reference>
<evidence type="ECO:0000313" key="2">
    <source>
        <dbReference type="Proteomes" id="UP000499080"/>
    </source>
</evidence>
<name>A0A4Y2F0C2_ARAVE</name>
<evidence type="ECO:0000313" key="1">
    <source>
        <dbReference type="EMBL" id="GBM33555.1"/>
    </source>
</evidence>
<dbReference type="AlphaFoldDB" id="A0A4Y2F0C2"/>
<keyword evidence="2" id="KW-1185">Reference proteome</keyword>
<dbReference type="EMBL" id="BGPR01000736">
    <property type="protein sequence ID" value="GBM33555.1"/>
    <property type="molecule type" value="Genomic_DNA"/>
</dbReference>
<comment type="caution">
    <text evidence="1">The sequence shown here is derived from an EMBL/GenBank/DDBJ whole genome shotgun (WGS) entry which is preliminary data.</text>
</comment>
<gene>
    <name evidence="1" type="ORF">AVEN_197309_1</name>
</gene>
<organism evidence="1 2">
    <name type="scientific">Araneus ventricosus</name>
    <name type="common">Orbweaver spider</name>
    <name type="synonym">Epeira ventricosa</name>
    <dbReference type="NCBI Taxonomy" id="182803"/>
    <lineage>
        <taxon>Eukaryota</taxon>
        <taxon>Metazoa</taxon>
        <taxon>Ecdysozoa</taxon>
        <taxon>Arthropoda</taxon>
        <taxon>Chelicerata</taxon>
        <taxon>Arachnida</taxon>
        <taxon>Araneae</taxon>
        <taxon>Araneomorphae</taxon>
        <taxon>Entelegynae</taxon>
        <taxon>Araneoidea</taxon>
        <taxon>Araneidae</taxon>
        <taxon>Araneus</taxon>
    </lineage>
</organism>
<proteinExistence type="predicted"/>
<sequence>MLVHRADPFGVARCCRYLFCALAHRRGDVWYCGLGWNRLLRELLQDRIRAMRKYGLEEALDLCLGRARWSSLIRRRALLVHSLDSRGPRMGVCSLLFLCAVVCGFRGMGSVSGAIFRK</sequence>
<protein>
    <submittedName>
        <fullName evidence="1">Uncharacterized protein</fullName>
    </submittedName>
</protein>
<dbReference type="Proteomes" id="UP000499080">
    <property type="component" value="Unassembled WGS sequence"/>
</dbReference>